<protein>
    <submittedName>
        <fullName evidence="1">Uncharacterized protein</fullName>
    </submittedName>
</protein>
<proteinExistence type="predicted"/>
<comment type="caution">
    <text evidence="1">The sequence shown here is derived from an EMBL/GenBank/DDBJ whole genome shotgun (WGS) entry which is preliminary data.</text>
</comment>
<accession>A0ACB0XXX7</accession>
<dbReference type="EMBL" id="CAVMJV010000004">
    <property type="protein sequence ID" value="CAK5023198.1"/>
    <property type="molecule type" value="Genomic_DNA"/>
</dbReference>
<organism evidence="1 2">
    <name type="scientific">Meloidogyne enterolobii</name>
    <name type="common">Root-knot nematode worm</name>
    <name type="synonym">Meloidogyne mayaguensis</name>
    <dbReference type="NCBI Taxonomy" id="390850"/>
    <lineage>
        <taxon>Eukaryota</taxon>
        <taxon>Metazoa</taxon>
        <taxon>Ecdysozoa</taxon>
        <taxon>Nematoda</taxon>
        <taxon>Chromadorea</taxon>
        <taxon>Rhabditida</taxon>
        <taxon>Tylenchina</taxon>
        <taxon>Tylenchomorpha</taxon>
        <taxon>Tylenchoidea</taxon>
        <taxon>Meloidogynidae</taxon>
        <taxon>Meloidogyninae</taxon>
        <taxon>Meloidogyne</taxon>
    </lineage>
</organism>
<gene>
    <name evidence="1" type="ORF">MENTE1834_LOCUS5126</name>
</gene>
<reference evidence="1" key="1">
    <citation type="submission" date="2023-11" db="EMBL/GenBank/DDBJ databases">
        <authorList>
            <person name="Poullet M."/>
        </authorList>
    </citation>
    <scope>NUCLEOTIDE SEQUENCE</scope>
    <source>
        <strain evidence="1">E1834</strain>
    </source>
</reference>
<evidence type="ECO:0000313" key="2">
    <source>
        <dbReference type="Proteomes" id="UP001497535"/>
    </source>
</evidence>
<sequence>MRYPNSIGCSSCLPHNRNASGRSTILQNSLAARRQQANHHGQLSRQTLHKNGIWCDLVTFCISSSVITPLRQIRQRIIERNGEEYVRRQHSISMFNGRRGPRQDENG</sequence>
<dbReference type="Proteomes" id="UP001497535">
    <property type="component" value="Unassembled WGS sequence"/>
</dbReference>
<keyword evidence="2" id="KW-1185">Reference proteome</keyword>
<name>A0ACB0XXX7_MELEN</name>
<evidence type="ECO:0000313" key="1">
    <source>
        <dbReference type="EMBL" id="CAK5023198.1"/>
    </source>
</evidence>